<dbReference type="Pfam" id="PF19118">
    <property type="entry name" value="DUF5802"/>
    <property type="match status" value="1"/>
</dbReference>
<protein>
    <submittedName>
        <fullName evidence="1">Uncharacterized protein</fullName>
    </submittedName>
</protein>
<sequence length="114" mass="12731">MFEPFSRAYYLGRLYVEPYAGDRPVMHDEQHEAVNEQLYATGRGIERLDNPLVMKLGNRHLAVHGDTGIPGQTLAVPESMLPERLDEPPTLREVFLAKADRATQLVEMGIAAGI</sequence>
<evidence type="ECO:0000313" key="2">
    <source>
        <dbReference type="Proteomes" id="UP000282322"/>
    </source>
</evidence>
<dbReference type="InterPro" id="IPR043825">
    <property type="entry name" value="DUF5802"/>
</dbReference>
<organism evidence="1 2">
    <name type="scientific">Halocatena pleomorpha</name>
    <dbReference type="NCBI Taxonomy" id="1785090"/>
    <lineage>
        <taxon>Archaea</taxon>
        <taxon>Methanobacteriati</taxon>
        <taxon>Methanobacteriota</taxon>
        <taxon>Stenosarchaea group</taxon>
        <taxon>Halobacteria</taxon>
        <taxon>Halobacteriales</taxon>
        <taxon>Natronomonadaceae</taxon>
        <taxon>Halocatena</taxon>
    </lineage>
</organism>
<dbReference type="OrthoDB" id="179978at2157"/>
<accession>A0A3P3RKK5</accession>
<comment type="caution">
    <text evidence="1">The sequence shown here is derived from an EMBL/GenBank/DDBJ whole genome shotgun (WGS) entry which is preliminary data.</text>
</comment>
<dbReference type="AlphaFoldDB" id="A0A3P3RKK5"/>
<keyword evidence="2" id="KW-1185">Reference proteome</keyword>
<proteinExistence type="predicted"/>
<name>A0A3P3RKK5_9EURY</name>
<dbReference type="RefSeq" id="WP_124953718.1">
    <property type="nucleotide sequence ID" value="NZ_RRCH01000003.1"/>
</dbReference>
<gene>
    <name evidence="1" type="ORF">EIK79_02735</name>
</gene>
<evidence type="ECO:0000313" key="1">
    <source>
        <dbReference type="EMBL" id="RRJ33854.1"/>
    </source>
</evidence>
<reference evidence="1 2" key="1">
    <citation type="submission" date="2018-11" db="EMBL/GenBank/DDBJ databases">
        <title>Taxonoimc description of Halomarina strain SPP-AMP-1.</title>
        <authorList>
            <person name="Pal Y."/>
            <person name="Srinivasana K."/>
            <person name="Verma A."/>
            <person name="Kumar P."/>
        </authorList>
    </citation>
    <scope>NUCLEOTIDE SEQUENCE [LARGE SCALE GENOMIC DNA]</scope>
    <source>
        <strain evidence="1 2">SPP-AMP-1</strain>
    </source>
</reference>
<dbReference type="Proteomes" id="UP000282322">
    <property type="component" value="Unassembled WGS sequence"/>
</dbReference>
<dbReference type="EMBL" id="RRCH01000003">
    <property type="protein sequence ID" value="RRJ33854.1"/>
    <property type="molecule type" value="Genomic_DNA"/>
</dbReference>